<dbReference type="InParanoid" id="A0A078A2I7"/>
<organism evidence="2 3">
    <name type="scientific">Stylonychia lemnae</name>
    <name type="common">Ciliate</name>
    <dbReference type="NCBI Taxonomy" id="5949"/>
    <lineage>
        <taxon>Eukaryota</taxon>
        <taxon>Sar</taxon>
        <taxon>Alveolata</taxon>
        <taxon>Ciliophora</taxon>
        <taxon>Intramacronucleata</taxon>
        <taxon>Spirotrichea</taxon>
        <taxon>Stichotrichia</taxon>
        <taxon>Sporadotrichida</taxon>
        <taxon>Oxytrichidae</taxon>
        <taxon>Stylonychinae</taxon>
        <taxon>Stylonychia</taxon>
    </lineage>
</organism>
<dbReference type="SMART" id="SM00100">
    <property type="entry name" value="cNMP"/>
    <property type="match status" value="2"/>
</dbReference>
<dbReference type="InterPro" id="IPR018490">
    <property type="entry name" value="cNMP-bd_dom_sf"/>
</dbReference>
<dbReference type="CDD" id="cd00038">
    <property type="entry name" value="CAP_ED"/>
    <property type="match status" value="2"/>
</dbReference>
<dbReference type="SUPFAM" id="SSF51206">
    <property type="entry name" value="cAMP-binding domain-like"/>
    <property type="match status" value="2"/>
</dbReference>
<dbReference type="InterPro" id="IPR018488">
    <property type="entry name" value="cNMP-bd_CS"/>
</dbReference>
<reference evidence="2 3" key="1">
    <citation type="submission" date="2014-06" db="EMBL/GenBank/DDBJ databases">
        <authorList>
            <person name="Swart Estienne"/>
        </authorList>
    </citation>
    <scope>NUCLEOTIDE SEQUENCE [LARGE SCALE GENOMIC DNA]</scope>
    <source>
        <strain evidence="2 3">130c</strain>
    </source>
</reference>
<dbReference type="Proteomes" id="UP000039865">
    <property type="component" value="Unassembled WGS sequence"/>
</dbReference>
<dbReference type="OMA" id="QVFSICE"/>
<proteinExistence type="predicted"/>
<evidence type="ECO:0000313" key="3">
    <source>
        <dbReference type="Proteomes" id="UP000039865"/>
    </source>
</evidence>
<dbReference type="Gene3D" id="2.60.120.10">
    <property type="entry name" value="Jelly Rolls"/>
    <property type="match status" value="2"/>
</dbReference>
<accession>A0A078A2I7</accession>
<dbReference type="Pfam" id="PF00027">
    <property type="entry name" value="cNMP_binding"/>
    <property type="match status" value="1"/>
</dbReference>
<protein>
    <submittedName>
        <fullName evidence="2">Cyclic nucleotide-binding domain containing protein</fullName>
    </submittedName>
</protein>
<gene>
    <name evidence="2" type="primary">Contig18069.g19202</name>
    <name evidence="2" type="ORF">STYLEM_5421</name>
</gene>
<feature type="domain" description="Cyclic nucleotide-binding" evidence="1">
    <location>
        <begin position="308"/>
        <end position="432"/>
    </location>
</feature>
<dbReference type="InterPro" id="IPR014710">
    <property type="entry name" value="RmlC-like_jellyroll"/>
</dbReference>
<evidence type="ECO:0000313" key="2">
    <source>
        <dbReference type="EMBL" id="CDW76421.1"/>
    </source>
</evidence>
<dbReference type="AlphaFoldDB" id="A0A078A2I7"/>
<dbReference type="PANTHER" id="PTHR23011:SF28">
    <property type="entry name" value="CYCLIC NUCLEOTIDE-BINDING DOMAIN CONTAINING PROTEIN"/>
    <property type="match status" value="1"/>
</dbReference>
<dbReference type="InterPro" id="IPR000595">
    <property type="entry name" value="cNMP-bd_dom"/>
</dbReference>
<keyword evidence="3" id="KW-1185">Reference proteome</keyword>
<sequence>MEKIKLNTTRSQLKSQQDYYQADKTFDDNHNSSKFELAIDKLRHPRRKLTDFSYDPNLSSSKFTFQSIVPQSQKSILNESSSNHSEIYSQQTSRNKAVLPPILDKLNKAEKENLSIMSKSRENFAHSKQPSQIVTLKEKIQKIQRKRSKIQREPSRLLDDIYSKNPLQAKESDHKIVAEYLMKHVQFFQNMEKSLIRQLAGKLEQRIYEKDEKIIIKGEEAHEMFILYSGDVGIYLDQECQKCVATLQSDKVFGEAALEKNDKRGATVIAHSVVKVLVLRKIFYRNIVQNQKQLEKFKNLEFLQTIQPFKDWNLIKVQELNNKLNTLALKPGDNLFQQGDQAEVLYIVKDGILNISSNIGIIQYKSHPKSLQEWEVNKIQRNVNCFIKKAQPGDLLGLNELMSQIQLRESSALCEIDSEILYINKDDFLKIIEKREIQDIEDKSLLMKIDPVKLAKEYMNQLAADKMKKDIMIGAVKLNDQSNNNRKLLGSISNRANLSQERQILEKEKIIKRTRQSNFKLIASKKQVLLIDQNQYKDFQNIKESPLDKRVKLLHLIESLRDKLFD</sequence>
<dbReference type="EMBL" id="CCKQ01005256">
    <property type="protein sequence ID" value="CDW76421.1"/>
    <property type="molecule type" value="Genomic_DNA"/>
</dbReference>
<dbReference type="PROSITE" id="PS50042">
    <property type="entry name" value="CNMP_BINDING_3"/>
    <property type="match status" value="2"/>
</dbReference>
<feature type="domain" description="Cyclic nucleotide-binding" evidence="1">
    <location>
        <begin position="187"/>
        <end position="305"/>
    </location>
</feature>
<dbReference type="OrthoDB" id="287606at2759"/>
<dbReference type="PROSITE" id="PS00888">
    <property type="entry name" value="CNMP_BINDING_1"/>
    <property type="match status" value="1"/>
</dbReference>
<evidence type="ECO:0000259" key="1">
    <source>
        <dbReference type="PROSITE" id="PS50042"/>
    </source>
</evidence>
<dbReference type="PANTHER" id="PTHR23011">
    <property type="entry name" value="CYCLIC NUCLEOTIDE-BINDING DOMAIN CONTAINING PROTEIN"/>
    <property type="match status" value="1"/>
</dbReference>
<name>A0A078A2I7_STYLE</name>